<dbReference type="CDD" id="cd21740">
    <property type="entry name" value="C2_II_SUZ12"/>
    <property type="match status" value="1"/>
</dbReference>
<dbReference type="FunFam" id="1.10.8.50:FF:000002">
    <property type="entry name" value="40S ribosomal protein S18"/>
    <property type="match status" value="1"/>
</dbReference>
<evidence type="ECO:0000313" key="9">
    <source>
        <dbReference type="EMBL" id="VDI57001.1"/>
    </source>
</evidence>
<dbReference type="InterPro" id="IPR018269">
    <property type="entry name" value="Ribosomal_uS13_CS"/>
</dbReference>
<evidence type="ECO:0000256" key="1">
    <source>
        <dbReference type="ARBA" id="ARBA00004496"/>
    </source>
</evidence>
<evidence type="ECO:0000256" key="2">
    <source>
        <dbReference type="ARBA" id="ARBA00008080"/>
    </source>
</evidence>
<evidence type="ECO:0000256" key="4">
    <source>
        <dbReference type="ARBA" id="ARBA00022980"/>
    </source>
</evidence>
<name>A0A8B6G0N3_MYTGA</name>
<protein>
    <recommendedName>
        <fullName evidence="6">Small ribosomal subunit protein uS13</fullName>
    </recommendedName>
    <alternativeName>
        <fullName evidence="7">40S ribosomal protein S18</fullName>
    </alternativeName>
</protein>
<dbReference type="OrthoDB" id="1702480at2759"/>
<dbReference type="Gene3D" id="1.10.8.50">
    <property type="match status" value="1"/>
</dbReference>
<dbReference type="FunFam" id="4.10.910.10:FF:000002">
    <property type="entry name" value="40S ribosomal protein S18"/>
    <property type="match status" value="1"/>
</dbReference>
<dbReference type="Pfam" id="PF00416">
    <property type="entry name" value="Ribosomal_S13"/>
    <property type="match status" value="1"/>
</dbReference>
<feature type="compositionally biased region" description="Polar residues" evidence="8">
    <location>
        <begin position="388"/>
        <end position="402"/>
    </location>
</feature>
<accession>A0A8B6G0N3</accession>
<dbReference type="InterPro" id="IPR001892">
    <property type="entry name" value="Ribosomal_uS13"/>
</dbReference>
<feature type="region of interest" description="Disordered" evidence="8">
    <location>
        <begin position="374"/>
        <end position="405"/>
    </location>
</feature>
<comment type="similarity">
    <text evidence="2">Belongs to the universal ribosomal protein uS13 family.</text>
</comment>
<comment type="subcellular location">
    <subcellularLocation>
        <location evidence="1">Cytoplasm</location>
    </subcellularLocation>
</comment>
<dbReference type="HAMAP" id="MF_01315">
    <property type="entry name" value="Ribosomal_uS13"/>
    <property type="match status" value="1"/>
</dbReference>
<reference evidence="9" key="1">
    <citation type="submission" date="2018-11" db="EMBL/GenBank/DDBJ databases">
        <authorList>
            <person name="Alioto T."/>
            <person name="Alioto T."/>
        </authorList>
    </citation>
    <scope>NUCLEOTIDE SEQUENCE</scope>
</reference>
<dbReference type="PROSITE" id="PS00646">
    <property type="entry name" value="RIBOSOMAL_S13_1"/>
    <property type="match status" value="1"/>
</dbReference>
<sequence length="423" mass="48284">MALILPEKFQHILRIMNTNIDGRRNIMFAMTAIKGIGRRYANVVCKKADVDITKRAGELSEEEIEKVITIMSNPRQYKIPDWFLNRQKDVKDGKFSQVMSNALDNKLREDLERLKKIRNHRGLRHYWGLRVRGQHTKTTGRRGRTVGVAKKKKNFKSSSLLSTVEQKLTKTLCQEKAKSHFLNLTFNGFFSQSALNCEEAEVEAKLLKICHKKRKDVSSPVLQTSLGKLTIPVNPDADESLSKTSTISVPQHHFSHSSGHSFTLLLSVKLLPNITNGLHNGDISDEDEPPSKKQKNGFDTELDIYESDLVIYDRQRRCQLSDGMYEVVLHQIHTDHGKEATWESVMDGKSLQPFEVFSRCPTLEFHIHWTDKTGSSDPVSGTPIPFTEQYSSPTPDSGNDISNYRPVLMSYPRFETNRPRTRS</sequence>
<proteinExistence type="inferred from homology"/>
<keyword evidence="3" id="KW-0963">Cytoplasm</keyword>
<dbReference type="AlphaFoldDB" id="A0A8B6G0N3"/>
<dbReference type="PANTHER" id="PTHR10871:SF3">
    <property type="entry name" value="SMALL RIBOSOMAL SUBUNIT PROTEIN US13"/>
    <property type="match status" value="1"/>
</dbReference>
<dbReference type="InterPro" id="IPR027437">
    <property type="entry name" value="Rbsml_uS13_C"/>
</dbReference>
<dbReference type="GO" id="GO:0003723">
    <property type="term" value="F:RNA binding"/>
    <property type="evidence" value="ECO:0007669"/>
    <property type="project" value="InterPro"/>
</dbReference>
<evidence type="ECO:0000313" key="10">
    <source>
        <dbReference type="Proteomes" id="UP000596742"/>
    </source>
</evidence>
<dbReference type="GO" id="GO:0006412">
    <property type="term" value="P:translation"/>
    <property type="evidence" value="ECO:0007669"/>
    <property type="project" value="InterPro"/>
</dbReference>
<organism evidence="9 10">
    <name type="scientific">Mytilus galloprovincialis</name>
    <name type="common">Mediterranean mussel</name>
    <dbReference type="NCBI Taxonomy" id="29158"/>
    <lineage>
        <taxon>Eukaryota</taxon>
        <taxon>Metazoa</taxon>
        <taxon>Spiralia</taxon>
        <taxon>Lophotrochozoa</taxon>
        <taxon>Mollusca</taxon>
        <taxon>Bivalvia</taxon>
        <taxon>Autobranchia</taxon>
        <taxon>Pteriomorphia</taxon>
        <taxon>Mytilida</taxon>
        <taxon>Mytiloidea</taxon>
        <taxon>Mytilidae</taxon>
        <taxon>Mytilinae</taxon>
        <taxon>Mytilus</taxon>
    </lineage>
</organism>
<dbReference type="PROSITE" id="PS50159">
    <property type="entry name" value="RIBOSOMAL_S13_2"/>
    <property type="match status" value="1"/>
</dbReference>
<evidence type="ECO:0000256" key="3">
    <source>
        <dbReference type="ARBA" id="ARBA00022490"/>
    </source>
</evidence>
<dbReference type="GO" id="GO:0005829">
    <property type="term" value="C:cytosol"/>
    <property type="evidence" value="ECO:0007669"/>
    <property type="project" value="TreeGrafter"/>
</dbReference>
<dbReference type="SUPFAM" id="SSF46946">
    <property type="entry name" value="S13-like H2TH domain"/>
    <property type="match status" value="1"/>
</dbReference>
<dbReference type="PANTHER" id="PTHR10871">
    <property type="entry name" value="30S RIBOSOMAL PROTEIN S13/40S RIBOSOMAL PROTEIN S18"/>
    <property type="match status" value="1"/>
</dbReference>
<keyword evidence="4 9" id="KW-0689">Ribosomal protein</keyword>
<gene>
    <name evidence="9" type="ORF">MGAL_10B015393</name>
</gene>
<dbReference type="Gene3D" id="4.10.910.10">
    <property type="entry name" value="30s ribosomal protein s13, domain 2"/>
    <property type="match status" value="1"/>
</dbReference>
<keyword evidence="10" id="KW-1185">Reference proteome</keyword>
<dbReference type="Proteomes" id="UP000596742">
    <property type="component" value="Unassembled WGS sequence"/>
</dbReference>
<dbReference type="InterPro" id="IPR010979">
    <property type="entry name" value="Ribosomal_uS13-like_H2TH"/>
</dbReference>
<evidence type="ECO:0000256" key="6">
    <source>
        <dbReference type="ARBA" id="ARBA00035166"/>
    </source>
</evidence>
<keyword evidence="5" id="KW-0687">Ribonucleoprotein</keyword>
<evidence type="ECO:0000256" key="8">
    <source>
        <dbReference type="SAM" id="MobiDB-lite"/>
    </source>
</evidence>
<evidence type="ECO:0000256" key="5">
    <source>
        <dbReference type="ARBA" id="ARBA00023274"/>
    </source>
</evidence>
<dbReference type="GO" id="GO:0003735">
    <property type="term" value="F:structural constituent of ribosome"/>
    <property type="evidence" value="ECO:0007669"/>
    <property type="project" value="InterPro"/>
</dbReference>
<dbReference type="NCBIfam" id="NF003140">
    <property type="entry name" value="PRK04053.1"/>
    <property type="match status" value="1"/>
</dbReference>
<dbReference type="GO" id="GO:0015935">
    <property type="term" value="C:small ribosomal subunit"/>
    <property type="evidence" value="ECO:0007669"/>
    <property type="project" value="TreeGrafter"/>
</dbReference>
<evidence type="ECO:0000256" key="7">
    <source>
        <dbReference type="ARBA" id="ARBA00035468"/>
    </source>
</evidence>
<comment type="caution">
    <text evidence="9">The sequence shown here is derived from an EMBL/GenBank/DDBJ whole genome shotgun (WGS) entry which is preliminary data.</text>
</comment>
<dbReference type="EMBL" id="UYJE01007681">
    <property type="protein sequence ID" value="VDI57001.1"/>
    <property type="molecule type" value="Genomic_DNA"/>
</dbReference>
<feature type="region of interest" description="Disordered" evidence="8">
    <location>
        <begin position="280"/>
        <end position="299"/>
    </location>
</feature>